<feature type="chain" id="PRO_5017196162" description="Alpha-galactosidase" evidence="14">
    <location>
        <begin position="26"/>
        <end position="666"/>
    </location>
</feature>
<dbReference type="Pfam" id="PF17801">
    <property type="entry name" value="Melibiase_C"/>
    <property type="match status" value="1"/>
</dbReference>
<comment type="similarity">
    <text evidence="3 13">Belongs to the glycosyl hydrolase 27 family.</text>
</comment>
<dbReference type="GO" id="GO:0004557">
    <property type="term" value="F:alpha-galactosidase activity"/>
    <property type="evidence" value="ECO:0007669"/>
    <property type="project" value="UniProtKB-EC"/>
</dbReference>
<dbReference type="Gene3D" id="2.60.120.260">
    <property type="entry name" value="Galactose-binding domain-like"/>
    <property type="match status" value="1"/>
</dbReference>
<evidence type="ECO:0000256" key="4">
    <source>
        <dbReference type="ARBA" id="ARBA00012755"/>
    </source>
</evidence>
<dbReference type="OrthoDB" id="5795902at2759"/>
<dbReference type="GO" id="GO:0000272">
    <property type="term" value="P:polysaccharide catabolic process"/>
    <property type="evidence" value="ECO:0007669"/>
    <property type="project" value="UniProtKB-KW"/>
</dbReference>
<dbReference type="InterPro" id="IPR041233">
    <property type="entry name" value="Melibiase_C"/>
</dbReference>
<dbReference type="GO" id="GO:0005576">
    <property type="term" value="C:extracellular region"/>
    <property type="evidence" value="ECO:0007669"/>
    <property type="project" value="UniProtKB-SubCell"/>
</dbReference>
<evidence type="ECO:0000256" key="6">
    <source>
        <dbReference type="ARBA" id="ARBA00022729"/>
    </source>
</evidence>
<dbReference type="EC" id="3.2.1.22" evidence="4 13"/>
<dbReference type="PRINTS" id="PR00740">
    <property type="entry name" value="GLHYDRLASE27"/>
</dbReference>
<dbReference type="FunFam" id="3.20.20.70:FF:000197">
    <property type="entry name" value="Alpha-galactosidase"/>
    <property type="match status" value="1"/>
</dbReference>
<dbReference type="Gene3D" id="3.20.20.70">
    <property type="entry name" value="Aldolase class I"/>
    <property type="match status" value="1"/>
</dbReference>
<gene>
    <name evidence="16" type="ORF">DID88_001552</name>
</gene>
<evidence type="ECO:0000313" key="17">
    <source>
        <dbReference type="Proteomes" id="UP000249056"/>
    </source>
</evidence>
<dbReference type="Pfam" id="PF16499">
    <property type="entry name" value="Melibiase_2"/>
    <property type="match status" value="1"/>
</dbReference>
<keyword evidence="10" id="KW-0119">Carbohydrate metabolism</keyword>
<sequence length="666" mass="70775">MHSLAFSQQLFLLFPLLSQLTTAHSQNLQPRIDNGLAITPPMGWNSYNHYACSPNETIIHSNAQALISLGLSALGYHYVTIDCGWTLPDRTSAGTLTWNPARFPSGYPALGEFIHGLGLGFGVYSDAGIQMCMTGNPAQVGSLFHELTDAQTFASWEADLLKYDNCYSDGATGYPNTNYNPSTSPSLRYQNMTDALATLSKPILFQICDWGVDFPSAWAPAMGNSWRITNDIIPNYSTVSRILNQAVPQTSFAGPGRWLDLDMLEVGNNVFTIPEEQTHFSLWAILKSPLFIGAALKDSLTSIGSASLAILSNKDVISYNQDSLGISASFRRRWTTDGYEVWAGPLSGNRTVVALINLQNSARTLTLDLPDVGLQKASSLKNIWASTTAANVLTSYSTAVGAHGTILLELGGTTVAGTYTASDAVTSGSTITYSKIYAQTSSSNYTATLHFSSSSTSSTTFTVSSKTYTLPAGSKSLTIPSLSFVASSTNTLAITSSSTLLPSSLAIALPPSIFYSSSDMSISGTAKHVTCSTNYCIPSGSKIGYLTPSGSASITINSPSTSTNTSSTKYLSVHFCNNDIAFSSSWTTGTNTRNLTISVNGVVTRAELPLSGKSSEMSGTLGWQDTGIFGLLTSGWKVGSNVLTFSNAAGGQVDYAADLVGVNVYW</sequence>
<evidence type="ECO:0000256" key="8">
    <source>
        <dbReference type="ARBA" id="ARBA00023157"/>
    </source>
</evidence>
<dbReference type="CDD" id="cd14792">
    <property type="entry name" value="GH27"/>
    <property type="match status" value="1"/>
</dbReference>
<dbReference type="FunFam" id="2.60.40.1180:FF:000008">
    <property type="entry name" value="Alpha-galactosidase"/>
    <property type="match status" value="1"/>
</dbReference>
<proteinExistence type="inferred from homology"/>
<dbReference type="EMBL" id="QKRW01000012">
    <property type="protein sequence ID" value="RAL64962.1"/>
    <property type="molecule type" value="Genomic_DNA"/>
</dbReference>
<evidence type="ECO:0000256" key="2">
    <source>
        <dbReference type="ARBA" id="ARBA00004613"/>
    </source>
</evidence>
<evidence type="ECO:0000259" key="15">
    <source>
        <dbReference type="Pfam" id="PF17801"/>
    </source>
</evidence>
<dbReference type="Gene3D" id="2.60.40.1180">
    <property type="entry name" value="Golgi alpha-mannosidase II"/>
    <property type="match status" value="1"/>
</dbReference>
<dbReference type="InterPro" id="IPR013785">
    <property type="entry name" value="Aldolase_TIM"/>
</dbReference>
<comment type="caution">
    <text evidence="16">The sequence shown here is derived from an EMBL/GenBank/DDBJ whole genome shotgun (WGS) entry which is preliminary data.</text>
</comment>
<keyword evidence="9" id="KW-0325">Glycoprotein</keyword>
<dbReference type="InterPro" id="IPR017853">
    <property type="entry name" value="GH"/>
</dbReference>
<evidence type="ECO:0000256" key="11">
    <source>
        <dbReference type="ARBA" id="ARBA00023295"/>
    </source>
</evidence>
<dbReference type="InterPro" id="IPR002241">
    <property type="entry name" value="Glyco_hydro_27"/>
</dbReference>
<keyword evidence="6 14" id="KW-0732">Signal</keyword>
<evidence type="ECO:0000256" key="3">
    <source>
        <dbReference type="ARBA" id="ARBA00009743"/>
    </source>
</evidence>
<evidence type="ECO:0000256" key="14">
    <source>
        <dbReference type="SAM" id="SignalP"/>
    </source>
</evidence>
<keyword evidence="5" id="KW-0964">Secreted</keyword>
<feature type="signal peptide" evidence="14">
    <location>
        <begin position="1"/>
        <end position="25"/>
    </location>
</feature>
<evidence type="ECO:0000256" key="10">
    <source>
        <dbReference type="ARBA" id="ARBA00023277"/>
    </source>
</evidence>
<comment type="catalytic activity">
    <reaction evidence="1 13">
        <text>Hydrolysis of terminal, non-reducing alpha-D-galactose residues in alpha-D-galactosides, including galactose oligosaccharides, galactomannans and galactolipids.</text>
        <dbReference type="EC" id="3.2.1.22"/>
    </reaction>
</comment>
<dbReference type="InterPro" id="IPR013780">
    <property type="entry name" value="Glyco_hydro_b"/>
</dbReference>
<evidence type="ECO:0000256" key="9">
    <source>
        <dbReference type="ARBA" id="ARBA00023180"/>
    </source>
</evidence>
<dbReference type="SUPFAM" id="SSF51011">
    <property type="entry name" value="Glycosyl hydrolase domain"/>
    <property type="match status" value="1"/>
</dbReference>
<dbReference type="PANTHER" id="PTHR11452:SF75">
    <property type="entry name" value="ALPHA-GALACTOSIDASE MEL1"/>
    <property type="match status" value="1"/>
</dbReference>
<name>A0A395IXH5_9HELO</name>
<dbReference type="AlphaFoldDB" id="A0A395IXH5"/>
<keyword evidence="8 13" id="KW-1015">Disulfide bond</keyword>
<evidence type="ECO:0000256" key="1">
    <source>
        <dbReference type="ARBA" id="ARBA00001255"/>
    </source>
</evidence>
<dbReference type="SUPFAM" id="SSF51445">
    <property type="entry name" value="(Trans)glycosidases"/>
    <property type="match status" value="1"/>
</dbReference>
<keyword evidence="12" id="KW-0624">Polysaccharide degradation</keyword>
<evidence type="ECO:0000256" key="12">
    <source>
        <dbReference type="ARBA" id="ARBA00023326"/>
    </source>
</evidence>
<dbReference type="Proteomes" id="UP000249056">
    <property type="component" value="Unassembled WGS sequence"/>
</dbReference>
<keyword evidence="17" id="KW-1185">Reference proteome</keyword>
<dbReference type="PANTHER" id="PTHR11452">
    <property type="entry name" value="ALPHA-GALACTOSIDASE/ALPHA-N-ACETYLGALACTOSAMINIDASE"/>
    <property type="match status" value="1"/>
</dbReference>
<keyword evidence="7 13" id="KW-0378">Hydrolase</keyword>
<feature type="domain" description="Alpha galactosidase C-terminal" evidence="15">
    <location>
        <begin position="337"/>
        <end position="410"/>
    </location>
</feature>
<organism evidence="16 17">
    <name type="scientific">Monilinia fructigena</name>
    <dbReference type="NCBI Taxonomy" id="38457"/>
    <lineage>
        <taxon>Eukaryota</taxon>
        <taxon>Fungi</taxon>
        <taxon>Dikarya</taxon>
        <taxon>Ascomycota</taxon>
        <taxon>Pezizomycotina</taxon>
        <taxon>Leotiomycetes</taxon>
        <taxon>Helotiales</taxon>
        <taxon>Sclerotiniaceae</taxon>
        <taxon>Monilinia</taxon>
    </lineage>
</organism>
<evidence type="ECO:0000256" key="7">
    <source>
        <dbReference type="ARBA" id="ARBA00022801"/>
    </source>
</evidence>
<evidence type="ECO:0000313" key="16">
    <source>
        <dbReference type="EMBL" id="RAL64962.1"/>
    </source>
</evidence>
<reference evidence="16 17" key="1">
    <citation type="submission" date="2018-06" db="EMBL/GenBank/DDBJ databases">
        <title>Genome Sequence of the Brown Rot Fungal Pathogen Monilinia fructigena.</title>
        <authorList>
            <person name="Landi L."/>
            <person name="De Miccolis Angelini R.M."/>
            <person name="Pollastro S."/>
            <person name="Abate D."/>
            <person name="Faretra F."/>
            <person name="Romanazzi G."/>
        </authorList>
    </citation>
    <scope>NUCLEOTIDE SEQUENCE [LARGE SCALE GENOMIC DNA]</scope>
    <source>
        <strain evidence="16 17">Mfrg269</strain>
    </source>
</reference>
<protein>
    <recommendedName>
        <fullName evidence="4 13">Alpha-galactosidase</fullName>
        <ecNumber evidence="4 13">3.2.1.22</ecNumber>
    </recommendedName>
    <alternativeName>
        <fullName evidence="13">Melibiase</fullName>
    </alternativeName>
</protein>
<evidence type="ECO:0000256" key="13">
    <source>
        <dbReference type="RuleBase" id="RU361168"/>
    </source>
</evidence>
<evidence type="ECO:0000256" key="5">
    <source>
        <dbReference type="ARBA" id="ARBA00022525"/>
    </source>
</evidence>
<accession>A0A395IXH5</accession>
<keyword evidence="11 13" id="KW-0326">Glycosidase</keyword>
<comment type="subcellular location">
    <subcellularLocation>
        <location evidence="2">Secreted</location>
    </subcellularLocation>
</comment>